<protein>
    <recommendedName>
        <fullName evidence="1 3">NADH-quinone oxidoreductase subunit J</fullName>
        <ecNumber evidence="3">7.1.1.-</ecNumber>
    </recommendedName>
</protein>
<comment type="subunit">
    <text evidence="2">Composed of 13 different subunits. Subunits NuoA, H, J, K, L, M, N constitute the membrane sector of the complex.</text>
</comment>
<evidence type="ECO:0000256" key="3">
    <source>
        <dbReference type="RuleBase" id="RU004429"/>
    </source>
</evidence>
<comment type="caution">
    <text evidence="5">The sequence shown here is derived from an EMBL/GenBank/DDBJ whole genome shotgun (WGS) entry which is preliminary data.</text>
</comment>
<dbReference type="Gene3D" id="1.20.120.1200">
    <property type="entry name" value="NADH-ubiquinone/plastoquinone oxidoreductase chain 6, subunit NuoJ"/>
    <property type="match status" value="1"/>
</dbReference>
<evidence type="ECO:0000313" key="5">
    <source>
        <dbReference type="EMBL" id="GAA3907728.1"/>
    </source>
</evidence>
<comment type="catalytic activity">
    <reaction evidence="3">
        <text>a quinone + NADH + 5 H(+)(in) = a quinol + NAD(+) + 4 H(+)(out)</text>
        <dbReference type="Rhea" id="RHEA:57888"/>
        <dbReference type="ChEBI" id="CHEBI:15378"/>
        <dbReference type="ChEBI" id="CHEBI:24646"/>
        <dbReference type="ChEBI" id="CHEBI:57540"/>
        <dbReference type="ChEBI" id="CHEBI:57945"/>
        <dbReference type="ChEBI" id="CHEBI:132124"/>
    </reaction>
</comment>
<dbReference type="InterPro" id="IPR001457">
    <property type="entry name" value="NADH_UbQ/plastoQ_OxRdtase_su6"/>
</dbReference>
<comment type="similarity">
    <text evidence="3">Belongs to the complex I subunit 6 family.</text>
</comment>
<feature type="region of interest" description="Disordered" evidence="4">
    <location>
        <begin position="171"/>
        <end position="207"/>
    </location>
</feature>
<evidence type="ECO:0000256" key="4">
    <source>
        <dbReference type="SAM" id="MobiDB-lite"/>
    </source>
</evidence>
<keyword evidence="3" id="KW-0472">Membrane</keyword>
<proteinExistence type="inferred from homology"/>
<keyword evidence="3" id="KW-0520">NAD</keyword>
<evidence type="ECO:0000313" key="6">
    <source>
        <dbReference type="Proteomes" id="UP001500133"/>
    </source>
</evidence>
<name>A0ABP7LX68_9GAMM</name>
<accession>A0ABP7LX68</accession>
<sequence>MNTSIGVDVAFWLLAVFAVYTGWRVFRTDSMVRASFFLLLSFIAVGAIMLLLSAVYLGVAMFFMMGVEMMVMALFMVMFMMNPAGLNPMMMVHQHKLSIGAGVAGFAILAAMALLAGFPQQALPADLEPVASLGHELMGDSMLIFESAGVVLLATMIGVVVLSSPRGRFGSAQHGSMPPGLEPGGDPAGMPEKSEEAGGHHHHHHGH</sequence>
<feature type="transmembrane region" description="Helical" evidence="3">
    <location>
        <begin position="142"/>
        <end position="162"/>
    </location>
</feature>
<feature type="transmembrane region" description="Helical" evidence="3">
    <location>
        <begin position="35"/>
        <end position="56"/>
    </location>
</feature>
<dbReference type="InterPro" id="IPR042106">
    <property type="entry name" value="Nuo/plastoQ_OxRdtase_6_NuoJ"/>
</dbReference>
<evidence type="ECO:0000256" key="2">
    <source>
        <dbReference type="ARBA" id="ARBA00025811"/>
    </source>
</evidence>
<comment type="function">
    <text evidence="3">NDH-1 shuttles electrons from NADH, via FMN and iron-sulfur (Fe-S) centers, to quinones in the respiratory chain. Couples the redox reaction to proton translocation (for every two electrons transferred, four hydrogen ions are translocated across the cytoplasmic membrane), and thus conserves the redox energy in a proton gradient.</text>
</comment>
<gene>
    <name evidence="5" type="ORF">GCM10022228_17610</name>
</gene>
<feature type="transmembrane region" description="Helical" evidence="3">
    <location>
        <begin position="97"/>
        <end position="118"/>
    </location>
</feature>
<keyword evidence="6" id="KW-1185">Reference proteome</keyword>
<evidence type="ECO:0000256" key="1">
    <source>
        <dbReference type="ARBA" id="ARBA00019907"/>
    </source>
</evidence>
<dbReference type="EC" id="7.1.1.-" evidence="3"/>
<comment type="subcellular location">
    <subcellularLocation>
        <location evidence="3">Cell membrane</location>
        <topology evidence="3">Multi-pass membrane protein</topology>
    </subcellularLocation>
</comment>
<keyword evidence="3" id="KW-1003">Cell membrane</keyword>
<feature type="transmembrane region" description="Helical" evidence="3">
    <location>
        <begin position="6"/>
        <end position="23"/>
    </location>
</feature>
<dbReference type="RefSeq" id="WP_344704439.1">
    <property type="nucleotide sequence ID" value="NZ_BAAAZT010000073.1"/>
</dbReference>
<keyword evidence="3" id="KW-0874">Quinone</keyword>
<feature type="transmembrane region" description="Helical" evidence="3">
    <location>
        <begin position="62"/>
        <end position="85"/>
    </location>
</feature>
<dbReference type="Proteomes" id="UP001500133">
    <property type="component" value="Unassembled WGS sequence"/>
</dbReference>
<keyword evidence="3" id="KW-0812">Transmembrane</keyword>
<dbReference type="EMBL" id="BAAAZT010000073">
    <property type="protein sequence ID" value="GAA3907728.1"/>
    <property type="molecule type" value="Genomic_DNA"/>
</dbReference>
<dbReference type="Pfam" id="PF00499">
    <property type="entry name" value="Oxidored_q3"/>
    <property type="match status" value="1"/>
</dbReference>
<organism evidence="5 6">
    <name type="scientific">Halomonas cibimaris</name>
    <dbReference type="NCBI Taxonomy" id="657012"/>
    <lineage>
        <taxon>Bacteria</taxon>
        <taxon>Pseudomonadati</taxon>
        <taxon>Pseudomonadota</taxon>
        <taxon>Gammaproteobacteria</taxon>
        <taxon>Oceanospirillales</taxon>
        <taxon>Halomonadaceae</taxon>
        <taxon>Halomonas</taxon>
    </lineage>
</organism>
<reference evidence="6" key="1">
    <citation type="journal article" date="2019" name="Int. J. Syst. Evol. Microbiol.">
        <title>The Global Catalogue of Microorganisms (GCM) 10K type strain sequencing project: providing services to taxonomists for standard genome sequencing and annotation.</title>
        <authorList>
            <consortium name="The Broad Institute Genomics Platform"/>
            <consortium name="The Broad Institute Genome Sequencing Center for Infectious Disease"/>
            <person name="Wu L."/>
            <person name="Ma J."/>
        </authorList>
    </citation>
    <scope>NUCLEOTIDE SEQUENCE [LARGE SCALE GENOMIC DNA]</scope>
    <source>
        <strain evidence="6">JCM 16914</strain>
    </source>
</reference>
<keyword evidence="3" id="KW-1133">Transmembrane helix</keyword>